<dbReference type="SUPFAM" id="SSF56925">
    <property type="entry name" value="OMPA-like"/>
    <property type="match status" value="1"/>
</dbReference>
<protein>
    <submittedName>
        <fullName evidence="3">Outer membrane beta-barrel protein</fullName>
    </submittedName>
</protein>
<dbReference type="InterPro" id="IPR027385">
    <property type="entry name" value="Beta-barrel_OMP"/>
</dbReference>
<dbReference type="Gene3D" id="2.40.160.20">
    <property type="match status" value="1"/>
</dbReference>
<evidence type="ECO:0000259" key="2">
    <source>
        <dbReference type="Pfam" id="PF13505"/>
    </source>
</evidence>
<dbReference type="RefSeq" id="WP_379903959.1">
    <property type="nucleotide sequence ID" value="NZ_JBHULM010000011.1"/>
</dbReference>
<name>A0ABW5K1V0_9FLAO</name>
<accession>A0ABW5K1V0</accession>
<comment type="caution">
    <text evidence="3">The sequence shown here is derived from an EMBL/GenBank/DDBJ whole genome shotgun (WGS) entry which is preliminary data.</text>
</comment>
<reference evidence="4" key="1">
    <citation type="journal article" date="2019" name="Int. J. Syst. Evol. Microbiol.">
        <title>The Global Catalogue of Microorganisms (GCM) 10K type strain sequencing project: providing services to taxonomists for standard genome sequencing and annotation.</title>
        <authorList>
            <consortium name="The Broad Institute Genomics Platform"/>
            <consortium name="The Broad Institute Genome Sequencing Center for Infectious Disease"/>
            <person name="Wu L."/>
            <person name="Ma J."/>
        </authorList>
    </citation>
    <scope>NUCLEOTIDE SEQUENCE [LARGE SCALE GENOMIC DNA]</scope>
    <source>
        <strain evidence="4">KCTC 42808</strain>
    </source>
</reference>
<gene>
    <name evidence="3" type="ORF">ACFSSB_10545</name>
</gene>
<sequence length="199" mass="22780">MKNHYFLFILLFVFSISFSQETKELENEKLPVYLGFRTGANTSNLSYSDLNYKIGGYFGLFINFKASQLYRLQLEMGYSSQGGTSTSKNPNSLYLDYFTFSAVNKFYLKNSGFHFLVYPSIELDIDASTFGDDKKNGVTDIDLALGAGFGYAFNNNFIIETRFKHGLIDTDIQLFNNNDTDMYNIVFQLGVSYKFKIKD</sequence>
<keyword evidence="1" id="KW-0732">Signal</keyword>
<evidence type="ECO:0000256" key="1">
    <source>
        <dbReference type="ARBA" id="ARBA00022729"/>
    </source>
</evidence>
<keyword evidence="4" id="KW-1185">Reference proteome</keyword>
<dbReference type="Proteomes" id="UP001597467">
    <property type="component" value="Unassembled WGS sequence"/>
</dbReference>
<evidence type="ECO:0000313" key="4">
    <source>
        <dbReference type="Proteomes" id="UP001597467"/>
    </source>
</evidence>
<dbReference type="Pfam" id="PF13505">
    <property type="entry name" value="OMP_b-brl"/>
    <property type="match status" value="1"/>
</dbReference>
<feature type="domain" description="Outer membrane protein beta-barrel" evidence="2">
    <location>
        <begin position="12"/>
        <end position="195"/>
    </location>
</feature>
<organism evidence="3 4">
    <name type="scientific">Lacinutrix gracilariae</name>
    <dbReference type="NCBI Taxonomy" id="1747198"/>
    <lineage>
        <taxon>Bacteria</taxon>
        <taxon>Pseudomonadati</taxon>
        <taxon>Bacteroidota</taxon>
        <taxon>Flavobacteriia</taxon>
        <taxon>Flavobacteriales</taxon>
        <taxon>Flavobacteriaceae</taxon>
        <taxon>Lacinutrix</taxon>
    </lineage>
</organism>
<dbReference type="EMBL" id="JBHULM010000011">
    <property type="protein sequence ID" value="MFD2542756.1"/>
    <property type="molecule type" value="Genomic_DNA"/>
</dbReference>
<dbReference type="InterPro" id="IPR011250">
    <property type="entry name" value="OMP/PagP_B-barrel"/>
</dbReference>
<proteinExistence type="predicted"/>
<evidence type="ECO:0000313" key="3">
    <source>
        <dbReference type="EMBL" id="MFD2542756.1"/>
    </source>
</evidence>